<accession>A0A8S1L6I6</accession>
<dbReference type="OMA" id="KFMISQR"/>
<dbReference type="PANTHER" id="PTHR31014">
    <property type="entry name" value="MITOCHONDRIAL TRANSLATION SYSTEM COMPONENT PET127-RELATED"/>
    <property type="match status" value="1"/>
</dbReference>
<dbReference type="PANTHER" id="PTHR31014:SF0">
    <property type="entry name" value="MITOCHONDRIAL TRANSLATION SYSTEM COMPONENT PET127-RELATED"/>
    <property type="match status" value="1"/>
</dbReference>
<dbReference type="InterPro" id="IPR013943">
    <property type="entry name" value="Pet127"/>
</dbReference>
<dbReference type="GO" id="GO:0005740">
    <property type="term" value="C:mitochondrial envelope"/>
    <property type="evidence" value="ECO:0007669"/>
    <property type="project" value="TreeGrafter"/>
</dbReference>
<dbReference type="EMBL" id="CAJJDM010000032">
    <property type="protein sequence ID" value="CAD8062341.1"/>
    <property type="molecule type" value="Genomic_DNA"/>
</dbReference>
<evidence type="ECO:0000256" key="1">
    <source>
        <dbReference type="SAM" id="MobiDB-lite"/>
    </source>
</evidence>
<protein>
    <submittedName>
        <fullName evidence="2">Uncharacterized protein</fullName>
    </submittedName>
</protein>
<comment type="caution">
    <text evidence="2">The sequence shown here is derived from an EMBL/GenBank/DDBJ whole genome shotgun (WGS) entry which is preliminary data.</text>
</comment>
<name>A0A8S1L6I6_PARPR</name>
<feature type="region of interest" description="Disordered" evidence="1">
    <location>
        <begin position="1"/>
        <end position="58"/>
    </location>
</feature>
<dbReference type="Pfam" id="PF08634">
    <property type="entry name" value="Pet127"/>
    <property type="match status" value="1"/>
</dbReference>
<feature type="compositionally biased region" description="Basic and acidic residues" evidence="1">
    <location>
        <begin position="8"/>
        <end position="22"/>
    </location>
</feature>
<evidence type="ECO:0000313" key="2">
    <source>
        <dbReference type="EMBL" id="CAD8062341.1"/>
    </source>
</evidence>
<sequence>MGTCGAKKTNETKTMKKMREQDINNTGNDVKTNNEQNIITKRNEQDGDIQKQQQQEQVKTEIQYKPVEDQASQTIQDKSQKQTDYHKLSEIMPKPEIFTTTPIIQLSKKKFQDDDPAKHHLECIKNQNDRGLSNINIGLPLKLKVHINNINKINDKIQIFFFILSKRCIQKKKSKYQKRGFYEDVHSKRLASALNIDDNQSEISYPTSQSNFFFRESNLQKLDLSDLYRIDFDNSDKISIVPTLIEPLENIVKNPGIYPISEFKNHHNYNYLKQIQRDAQMNKFDVYIPPSKDVTLQQFAKALNLRYCVSTSTFSNVLSQIFYLLSGFHGPDFSGVFEQFPDEPRKFMISQRKPTSALLHRVDENMYALDGDPGIFEEELIELLMTGKIVERQLTQDKEEFENRYIKLDPNMPLVDDFHRFMELNNEMCLRSQIDCRNRSDNPIVFEIKARGACPIRYDYPNYRDYLDYEVNQYKGLFQSFEREYYDLIRGAFLKWAIQLKIGRMDGAFVAYHNLLEIQGFEYIKSSEIYKRVFGTEEFSDLSLLVGSRIATKMFDEIIADINEDFETLKIGLYSQSFTKKLILFVEIIKDKTEFQKVFKQENLKDEYDYYTKHPLKNKVLKYEFLLKPEINGIEYCYPTIFRKNDLISIKYKLRSLGQADFGDYMNFLHDCYKHEEINIEINYSGAWQKSM</sequence>
<organism evidence="2 3">
    <name type="scientific">Paramecium primaurelia</name>
    <dbReference type="NCBI Taxonomy" id="5886"/>
    <lineage>
        <taxon>Eukaryota</taxon>
        <taxon>Sar</taxon>
        <taxon>Alveolata</taxon>
        <taxon>Ciliophora</taxon>
        <taxon>Intramacronucleata</taxon>
        <taxon>Oligohymenophorea</taxon>
        <taxon>Peniculida</taxon>
        <taxon>Parameciidae</taxon>
        <taxon>Paramecium</taxon>
    </lineage>
</organism>
<reference evidence="2" key="1">
    <citation type="submission" date="2021-01" db="EMBL/GenBank/DDBJ databases">
        <authorList>
            <consortium name="Genoscope - CEA"/>
            <person name="William W."/>
        </authorList>
    </citation>
    <scope>NUCLEOTIDE SEQUENCE</scope>
</reference>
<evidence type="ECO:0000313" key="3">
    <source>
        <dbReference type="Proteomes" id="UP000688137"/>
    </source>
</evidence>
<dbReference type="AlphaFoldDB" id="A0A8S1L6I6"/>
<proteinExistence type="predicted"/>
<dbReference type="GO" id="GO:0000964">
    <property type="term" value="P:mitochondrial RNA 5'-end processing"/>
    <property type="evidence" value="ECO:0007669"/>
    <property type="project" value="TreeGrafter"/>
</dbReference>
<feature type="compositionally biased region" description="Polar residues" evidence="1">
    <location>
        <begin position="23"/>
        <end position="40"/>
    </location>
</feature>
<gene>
    <name evidence="2" type="ORF">PPRIM_AZ9-3.1.T0330088</name>
</gene>
<keyword evidence="3" id="KW-1185">Reference proteome</keyword>
<dbReference type="Proteomes" id="UP000688137">
    <property type="component" value="Unassembled WGS sequence"/>
</dbReference>